<reference evidence="3 4" key="1">
    <citation type="submission" date="2021-05" db="EMBL/GenBank/DDBJ databases">
        <title>A Polyphasic approach of four new species of the genus Ohtaekwangia: Ohtaekwangia histidinii sp. nov., Ohtaekwangia cretensis sp. nov., Ohtaekwangia indiensis sp. nov., Ohtaekwangia reichenbachii sp. nov. from diverse environment.</title>
        <authorList>
            <person name="Octaviana S."/>
        </authorList>
    </citation>
    <scope>NUCLEOTIDE SEQUENCE [LARGE SCALE GENOMIC DNA]</scope>
    <source>
        <strain evidence="3 4">PWU20</strain>
    </source>
</reference>
<proteinExistence type="predicted"/>
<name>A0ABS5VMX1_9BACT</name>
<dbReference type="Gene3D" id="2.60.40.10">
    <property type="entry name" value="Immunoglobulins"/>
    <property type="match status" value="1"/>
</dbReference>
<keyword evidence="1" id="KW-0732">Signal</keyword>
<gene>
    <name evidence="3" type="ORF">KK060_03705</name>
</gene>
<feature type="signal peptide" evidence="1">
    <location>
        <begin position="1"/>
        <end position="20"/>
    </location>
</feature>
<dbReference type="Pfam" id="PF01364">
    <property type="entry name" value="Peptidase_C25"/>
    <property type="match status" value="1"/>
</dbReference>
<comment type="caution">
    <text evidence="3">The sequence shown here is derived from an EMBL/GenBank/DDBJ whole genome shotgun (WGS) entry which is preliminary data.</text>
</comment>
<dbReference type="SUPFAM" id="SSF52129">
    <property type="entry name" value="Caspase-like"/>
    <property type="match status" value="1"/>
</dbReference>
<sequence length="1636" mass="181009">MKRLVVVFIALYSFIHPLFAQNGNEWINFSQNYIKIPVGKDGIYRISYSALQSTGLPVNSLDPRKFQLYHRGVEQAILVEGENDGKFDSGDFIDFYGRKNDGTLNKSLYKDQAYQPHNYYNLYSDTTSYFLTIASANGKRISTYQEPNIGLPAETYHLNDKLLLFTNDYAQGKDSGYIIESSFDEGEGWMGSVILHTDGAALYTINDIVKSQSSQQAPSLELVVTGRGPQQHTIQVFVGQSSRLASTFNIIGFGSVKVTQQIQWSDIASNGSLNVSVKVSGVGGGPARASVNYLKLTFAQELDITGNEQYYLNIPANNIGKSFVRIKGATSATRIFDVNDPSNIQLITGQFNTTLDAIVRSTISGRRLLASSTVITPVLKRVSFTPVSPSSFNYLIITNSILRKPAGGYSDPVQAYSDYRASPAGGGYLPKIVNINDLYNQFSYGEQTPVAIFNLMKFLAATRLPDYLFIIGKGLDVYYDYYRKPFIYPIYKDLVPSSGTPGSDVAFTAGLNGTTYNQAVATGRITSTTPQEVAAYLNKVKETEAKPFNSLRRKHVLHLSGGIEVGEPQAFRGYLENFAATARSFYLGGKVSAFAKQSTDIKLINISDEVNAGVNLVTFFGHSSPSTLDFDVGFVSDPVMGYNNKGNYPVLLMNGCDAGAFFLNMELFGEDWINTADKGAIGFIAHTSYGFVSPLRKYSGLFYQVAYGDSTFISKGVGDIQKEVTRRYLQNAFADALDITQVQQMVLLGDPAVRLFGATRADYAIQDENVSLSSLNEDPVTALSDSFALTFIVRNYGQAKNKPLHVQVVRTLSDRSTVTYDSVYSNPVLYSDTLSFIIRDKNLKSAGNNTFEIRIDALDVVEELREDNNTAYLDYFIPLNGTLNLFPRKFSIVTNINTNLSFQHSDILSGEREFLVELDTTNTFDSPYKHAFTIKSTVLARQAITLLSQDSLTYYWRTKLANPTDNESRDWAVSSFTYIADGPEGWTQMHFPQFLDNSTTGLVRDPILRTLRFEETLTSLSLKTFGSGSSTSPTAVSIKINNAEYNLQQQGFGCRTNTINLIAFNRNSAVPYIGIPFTWYNRAGRTCGREPWVINSFDVTQLAMGSGDLIEYIDNIQLGDSVVLFTIGNADFAHWPIQAITKLQEVGIAASQIQSLKPGEPVVIFGRKGIAAGKAKINVAGGLTPDKATLEVQKTITGRFSSGEMRSVLVGPAQRWKAMYVKTSAKENVDQVTVEVFGVKVDGAEDFLTTYVNGVLDLATINAQAYPTLRLVYKVADDVNLTPSKLNNWIVTYDPVGEGLIFYKGNREQIALSEGEVWTGKYGYVNVGDKVFPNAISVSTKVFNYKTLTSSSYTSSIQPPAPGDTTLFSVAVNTSGNKGVNDVSVFVNPYIFPEQYYENNIFTLNKFLNVTDETYSPVLDVTVDGRYLEKDEFISPSPKINIALWDENRTLLKRDTSGINVFLAYPCETGDCAYTRISFQRADVSWAPATDSSDFNILFTPFDLPDGHYKMRIEAKDQSGNIAGKEPYEITFNVKSEVTVSLLDPYPNPVSSETYFKYIYTGNSAPDNVAIQIFDLNGKPVQTIDHRSSYIGSNIITWSPAEADADLPNGIYIYRIILQAQGKIYEKRGKLSLIIH</sequence>
<evidence type="ECO:0000256" key="1">
    <source>
        <dbReference type="SAM" id="SignalP"/>
    </source>
</evidence>
<dbReference type="InterPro" id="IPR026444">
    <property type="entry name" value="Secre_tail"/>
</dbReference>
<evidence type="ECO:0000313" key="3">
    <source>
        <dbReference type="EMBL" id="MBT1702368.1"/>
    </source>
</evidence>
<accession>A0ABS5VMX1</accession>
<dbReference type="InterPro" id="IPR013783">
    <property type="entry name" value="Ig-like_fold"/>
</dbReference>
<protein>
    <submittedName>
        <fullName evidence="3">T9SS type A sorting domain-containing protein</fullName>
    </submittedName>
</protein>
<dbReference type="NCBIfam" id="TIGR04183">
    <property type="entry name" value="Por_Secre_tail"/>
    <property type="match status" value="1"/>
</dbReference>
<dbReference type="InterPro" id="IPR001769">
    <property type="entry name" value="Gingipain"/>
</dbReference>
<organism evidence="3 4">
    <name type="scientific">Chryseosolibacter indicus</name>
    <dbReference type="NCBI Taxonomy" id="2782351"/>
    <lineage>
        <taxon>Bacteria</taxon>
        <taxon>Pseudomonadati</taxon>
        <taxon>Bacteroidota</taxon>
        <taxon>Cytophagia</taxon>
        <taxon>Cytophagales</taxon>
        <taxon>Chryseotaleaceae</taxon>
        <taxon>Chryseosolibacter</taxon>
    </lineage>
</organism>
<feature type="chain" id="PRO_5047057715" evidence="1">
    <location>
        <begin position="21"/>
        <end position="1636"/>
    </location>
</feature>
<dbReference type="Gene3D" id="2.60.40.4070">
    <property type="match status" value="1"/>
</dbReference>
<keyword evidence="4" id="KW-1185">Reference proteome</keyword>
<dbReference type="CDD" id="cd02258">
    <property type="entry name" value="Peptidase_C25_N"/>
    <property type="match status" value="1"/>
</dbReference>
<dbReference type="Gene3D" id="3.40.50.1460">
    <property type="match status" value="1"/>
</dbReference>
<dbReference type="InterPro" id="IPR029030">
    <property type="entry name" value="Caspase-like_dom_sf"/>
</dbReference>
<evidence type="ECO:0000313" key="4">
    <source>
        <dbReference type="Proteomes" id="UP000772618"/>
    </source>
</evidence>
<dbReference type="Proteomes" id="UP000772618">
    <property type="component" value="Unassembled WGS sequence"/>
</dbReference>
<dbReference type="RefSeq" id="WP_254152256.1">
    <property type="nucleotide sequence ID" value="NZ_JAHESD010000005.1"/>
</dbReference>
<evidence type="ECO:0000259" key="2">
    <source>
        <dbReference type="Pfam" id="PF01364"/>
    </source>
</evidence>
<dbReference type="EMBL" id="JAHESD010000005">
    <property type="protein sequence ID" value="MBT1702368.1"/>
    <property type="molecule type" value="Genomic_DNA"/>
</dbReference>
<feature type="domain" description="Gingipain" evidence="2">
    <location>
        <begin position="394"/>
        <end position="755"/>
    </location>
</feature>